<dbReference type="OrthoDB" id="1099523at2"/>
<keyword evidence="4" id="KW-1185">Reference proteome</keyword>
<proteinExistence type="predicted"/>
<evidence type="ECO:0000256" key="1">
    <source>
        <dbReference type="SAM" id="MobiDB-lite"/>
    </source>
</evidence>
<dbReference type="AlphaFoldDB" id="A0A553K038"/>
<feature type="region of interest" description="Disordered" evidence="1">
    <location>
        <begin position="409"/>
        <end position="458"/>
    </location>
</feature>
<dbReference type="Pfam" id="PF01551">
    <property type="entry name" value="Peptidase_M23"/>
    <property type="match status" value="1"/>
</dbReference>
<evidence type="ECO:0000259" key="2">
    <source>
        <dbReference type="Pfam" id="PF01551"/>
    </source>
</evidence>
<dbReference type="SUPFAM" id="SSF51261">
    <property type="entry name" value="Duplicated hybrid motif"/>
    <property type="match status" value="1"/>
</dbReference>
<dbReference type="InterPro" id="IPR011055">
    <property type="entry name" value="Dup_hybrid_motif"/>
</dbReference>
<organism evidence="3 4">
    <name type="scientific">Tessaracoccus rhinocerotis</name>
    <dbReference type="NCBI Taxonomy" id="1689449"/>
    <lineage>
        <taxon>Bacteria</taxon>
        <taxon>Bacillati</taxon>
        <taxon>Actinomycetota</taxon>
        <taxon>Actinomycetes</taxon>
        <taxon>Propionibacteriales</taxon>
        <taxon>Propionibacteriaceae</taxon>
        <taxon>Tessaracoccus</taxon>
    </lineage>
</organism>
<dbReference type="EMBL" id="VKKG01000003">
    <property type="protein sequence ID" value="TRY18058.1"/>
    <property type="molecule type" value="Genomic_DNA"/>
</dbReference>
<sequence>MFAYAHAVSPEPRAIRGGRAAVRRMRVLIHSTVAAVVLTLAGLLPQPAHAAELPDFPMALPVAWGATVQAGGTHTHASGVRSSVDLGALNGASIPVTAVADGVASVKPGCSVTVTHADGWQTQYYHLRSIPSGLDGAQVVAGQRVGMTAMPGSETCGRGSFRHVHLTLMRNGEEMAIDGLSLGGYTIHTTGRSYCGFWSRDSDGVVVADAQRACLAVPSLANNIVNPANLAARGIDGPSRSTTRPVIADADTITAELLYITEGNHTVGGRAWATDCEPYSQTERCFTDIWATQVIHDGGGYKMVEGWAFNNLTYKALPRAAWAKNPLGHTAEWVSDDGRSWYTECDTAATGRGGCRSYIMATTYSAQKNAWGLYEVDAQTKWVFNNMVRFTPASEPVAAAAAAPQASAIPTPAQAPSPTVAATEAAVTVTEPAATESAATEAVATTAATGTVEAPAEG</sequence>
<reference evidence="3 4" key="1">
    <citation type="submission" date="2019-07" db="EMBL/GenBank/DDBJ databases">
        <authorList>
            <person name="Zhou L.-Y."/>
        </authorList>
    </citation>
    <scope>NUCLEOTIDE SEQUENCE [LARGE SCALE GENOMIC DNA]</scope>
    <source>
        <strain evidence="3 4">YIM 101269</strain>
    </source>
</reference>
<protein>
    <submittedName>
        <fullName evidence="3">M23 family metallopeptidase</fullName>
    </submittedName>
</protein>
<dbReference type="Gene3D" id="2.70.70.10">
    <property type="entry name" value="Glucose Permease (Domain IIA)"/>
    <property type="match status" value="1"/>
</dbReference>
<dbReference type="InterPro" id="IPR016047">
    <property type="entry name" value="M23ase_b-sheet_dom"/>
</dbReference>
<dbReference type="Proteomes" id="UP000317638">
    <property type="component" value="Unassembled WGS sequence"/>
</dbReference>
<dbReference type="CDD" id="cd12797">
    <property type="entry name" value="M23_peptidase"/>
    <property type="match status" value="1"/>
</dbReference>
<comment type="caution">
    <text evidence="3">The sequence shown here is derived from an EMBL/GenBank/DDBJ whole genome shotgun (WGS) entry which is preliminary data.</text>
</comment>
<accession>A0A553K038</accession>
<name>A0A553K038_9ACTN</name>
<evidence type="ECO:0000313" key="3">
    <source>
        <dbReference type="EMBL" id="TRY18058.1"/>
    </source>
</evidence>
<feature type="domain" description="M23ase beta-sheet core" evidence="2">
    <location>
        <begin position="83"/>
        <end position="175"/>
    </location>
</feature>
<evidence type="ECO:0000313" key="4">
    <source>
        <dbReference type="Proteomes" id="UP000317638"/>
    </source>
</evidence>
<gene>
    <name evidence="3" type="ORF">FOJ82_08335</name>
</gene>